<dbReference type="Gene3D" id="1.20.5.1930">
    <property type="match status" value="1"/>
</dbReference>
<evidence type="ECO:0000256" key="7">
    <source>
        <dbReference type="ARBA" id="ARBA00022840"/>
    </source>
</evidence>
<keyword evidence="9" id="KW-1133">Transmembrane helix</keyword>
<dbReference type="RefSeq" id="WP_124710857.1">
    <property type="nucleotide sequence ID" value="NZ_CP033972.1"/>
</dbReference>
<proteinExistence type="predicted"/>
<evidence type="ECO:0000313" key="11">
    <source>
        <dbReference type="EMBL" id="AZG48690.1"/>
    </source>
</evidence>
<name>A0A3G8JWT9_9ACTN</name>
<keyword evidence="5" id="KW-0547">Nucleotide-binding</keyword>
<feature type="transmembrane region" description="Helical" evidence="9">
    <location>
        <begin position="133"/>
        <end position="152"/>
    </location>
</feature>
<dbReference type="EC" id="2.7.13.3" evidence="2"/>
<evidence type="ECO:0000256" key="8">
    <source>
        <dbReference type="ARBA" id="ARBA00023012"/>
    </source>
</evidence>
<evidence type="ECO:0000256" key="9">
    <source>
        <dbReference type="SAM" id="Phobius"/>
    </source>
</evidence>
<dbReference type="InterPro" id="IPR011712">
    <property type="entry name" value="Sig_transdc_His_kin_sub3_dim/P"/>
</dbReference>
<feature type="transmembrane region" description="Helical" evidence="9">
    <location>
        <begin position="43"/>
        <end position="61"/>
    </location>
</feature>
<feature type="transmembrane region" description="Helical" evidence="9">
    <location>
        <begin position="67"/>
        <end position="91"/>
    </location>
</feature>
<protein>
    <recommendedName>
        <fullName evidence="2">histidine kinase</fullName>
        <ecNumber evidence="2">2.7.13.3</ecNumber>
    </recommendedName>
</protein>
<dbReference type="Pfam" id="PF07730">
    <property type="entry name" value="HisKA_3"/>
    <property type="match status" value="1"/>
</dbReference>
<keyword evidence="9" id="KW-0812">Transmembrane</keyword>
<evidence type="ECO:0000313" key="12">
    <source>
        <dbReference type="Proteomes" id="UP000271469"/>
    </source>
</evidence>
<keyword evidence="4 11" id="KW-0808">Transferase</keyword>
<dbReference type="OrthoDB" id="227596at2"/>
<dbReference type="GO" id="GO:0000155">
    <property type="term" value="F:phosphorelay sensor kinase activity"/>
    <property type="evidence" value="ECO:0007669"/>
    <property type="project" value="InterPro"/>
</dbReference>
<reference evidence="11 12" key="1">
    <citation type="submission" date="2018-11" db="EMBL/GenBank/DDBJ databases">
        <title>Gordonia insulae sp. nov., isolated from an island soil.</title>
        <authorList>
            <person name="Kim Y.S."/>
            <person name="Kim S.B."/>
        </authorList>
    </citation>
    <scope>NUCLEOTIDE SEQUENCE [LARGE SCALE GENOMIC DNA]</scope>
    <source>
        <strain evidence="11 12">MMS17-SY073</strain>
    </source>
</reference>
<evidence type="ECO:0000256" key="3">
    <source>
        <dbReference type="ARBA" id="ARBA00022553"/>
    </source>
</evidence>
<dbReference type="Gene3D" id="3.30.565.10">
    <property type="entry name" value="Histidine kinase-like ATPase, C-terminal domain"/>
    <property type="match status" value="1"/>
</dbReference>
<dbReference type="InterPro" id="IPR036890">
    <property type="entry name" value="HATPase_C_sf"/>
</dbReference>
<sequence>MRPDDYQPPLTWWSHTWRLVLMLVISGVAWGTRAGYQWEYARWWFVTDLSVGLLTYVVVWWRRSHPVAVATIGNLASIISASSAGAGILAMVSLSTRRNWREIIPQAVLAAVCGVLGEEFFNVPDVNEPALLRYGILFAVLATMIGWGMYIGSRRELFASWRQRAILAEAEQEAEVRRARSVERARIAREMHDVLAHRISTVSMYAGALAYRDDLDRAQVKETAQTIQETSHLALTELREVLGVLREGPGDADPEQPQAVPQDLDALIEEGRAGGTRIEYSCSADLATMAPARFRTLYRCLQEALTNARKHAPAAAVTVRIKGDPDVGVDLLVDNPLPLRTDPTDLPPRSGLGLVGVAERVALSGGRQSALRTDDRHFVLHVWLPWST</sequence>
<keyword evidence="7" id="KW-0067">ATP-binding</keyword>
<dbReference type="GO" id="GO:0046983">
    <property type="term" value="F:protein dimerization activity"/>
    <property type="evidence" value="ECO:0007669"/>
    <property type="project" value="InterPro"/>
</dbReference>
<dbReference type="KEGG" id="gom:D7316_05310"/>
<dbReference type="PANTHER" id="PTHR24421">
    <property type="entry name" value="NITRATE/NITRITE SENSOR PROTEIN NARX-RELATED"/>
    <property type="match status" value="1"/>
</dbReference>
<feature type="domain" description="Signal transduction histidine kinase subgroup 3 dimerisation and phosphoacceptor" evidence="10">
    <location>
        <begin position="183"/>
        <end position="248"/>
    </location>
</feature>
<dbReference type="EMBL" id="CP033972">
    <property type="protein sequence ID" value="AZG48690.1"/>
    <property type="molecule type" value="Genomic_DNA"/>
</dbReference>
<evidence type="ECO:0000259" key="10">
    <source>
        <dbReference type="Pfam" id="PF07730"/>
    </source>
</evidence>
<dbReference type="InterPro" id="IPR050482">
    <property type="entry name" value="Sensor_HK_TwoCompSys"/>
</dbReference>
<comment type="catalytic activity">
    <reaction evidence="1">
        <text>ATP + protein L-histidine = ADP + protein N-phospho-L-histidine.</text>
        <dbReference type="EC" id="2.7.13.3"/>
    </reaction>
</comment>
<keyword evidence="3" id="KW-0597">Phosphoprotein</keyword>
<keyword evidence="6 11" id="KW-0418">Kinase</keyword>
<dbReference type="AlphaFoldDB" id="A0A3G8JWT9"/>
<evidence type="ECO:0000256" key="4">
    <source>
        <dbReference type="ARBA" id="ARBA00022679"/>
    </source>
</evidence>
<accession>A0A3G8JWT9</accession>
<keyword evidence="8" id="KW-0902">Two-component regulatory system</keyword>
<dbReference type="PANTHER" id="PTHR24421:SF10">
    <property type="entry name" value="NITRATE_NITRITE SENSOR PROTEIN NARQ"/>
    <property type="match status" value="1"/>
</dbReference>
<evidence type="ECO:0000256" key="6">
    <source>
        <dbReference type="ARBA" id="ARBA00022777"/>
    </source>
</evidence>
<feature type="transmembrane region" description="Helical" evidence="9">
    <location>
        <begin position="12"/>
        <end position="31"/>
    </location>
</feature>
<dbReference type="CDD" id="cd16917">
    <property type="entry name" value="HATPase_UhpB-NarQ-NarX-like"/>
    <property type="match status" value="1"/>
</dbReference>
<keyword evidence="9" id="KW-0472">Membrane</keyword>
<evidence type="ECO:0000256" key="2">
    <source>
        <dbReference type="ARBA" id="ARBA00012438"/>
    </source>
</evidence>
<organism evidence="11 12">
    <name type="scientific">Gordonia insulae</name>
    <dbReference type="NCBI Taxonomy" id="2420509"/>
    <lineage>
        <taxon>Bacteria</taxon>
        <taxon>Bacillati</taxon>
        <taxon>Actinomycetota</taxon>
        <taxon>Actinomycetes</taxon>
        <taxon>Mycobacteriales</taxon>
        <taxon>Gordoniaceae</taxon>
        <taxon>Gordonia</taxon>
    </lineage>
</organism>
<dbReference type="SUPFAM" id="SSF55874">
    <property type="entry name" value="ATPase domain of HSP90 chaperone/DNA topoisomerase II/histidine kinase"/>
    <property type="match status" value="1"/>
</dbReference>
<evidence type="ECO:0000256" key="5">
    <source>
        <dbReference type="ARBA" id="ARBA00022741"/>
    </source>
</evidence>
<dbReference type="Proteomes" id="UP000271469">
    <property type="component" value="Chromosome"/>
</dbReference>
<dbReference type="GO" id="GO:0005524">
    <property type="term" value="F:ATP binding"/>
    <property type="evidence" value="ECO:0007669"/>
    <property type="project" value="UniProtKB-KW"/>
</dbReference>
<keyword evidence="12" id="KW-1185">Reference proteome</keyword>
<dbReference type="GO" id="GO:0016020">
    <property type="term" value="C:membrane"/>
    <property type="evidence" value="ECO:0007669"/>
    <property type="project" value="InterPro"/>
</dbReference>
<gene>
    <name evidence="11" type="primary">uhpB</name>
    <name evidence="11" type="ORF">D7316_05310</name>
</gene>
<evidence type="ECO:0000256" key="1">
    <source>
        <dbReference type="ARBA" id="ARBA00000085"/>
    </source>
</evidence>